<dbReference type="Proteomes" id="UP000595140">
    <property type="component" value="Unassembled WGS sequence"/>
</dbReference>
<dbReference type="AlphaFoldDB" id="A0A484KEG7"/>
<keyword evidence="1" id="KW-0732">Signal</keyword>
<accession>A0A484KEG7</accession>
<protein>
    <submittedName>
        <fullName evidence="2">Uncharacterized protein</fullName>
    </submittedName>
</protein>
<evidence type="ECO:0000313" key="2">
    <source>
        <dbReference type="EMBL" id="VFQ60246.1"/>
    </source>
</evidence>
<reference evidence="2 3" key="1">
    <citation type="submission" date="2018-04" db="EMBL/GenBank/DDBJ databases">
        <authorList>
            <person name="Vogel A."/>
        </authorList>
    </citation>
    <scope>NUCLEOTIDE SEQUENCE [LARGE SCALE GENOMIC DNA]</scope>
</reference>
<gene>
    <name evidence="2" type="ORF">CCAM_LOCUS2022</name>
</gene>
<proteinExistence type="predicted"/>
<feature type="chain" id="PRO_5019827031" evidence="1">
    <location>
        <begin position="18"/>
        <end position="95"/>
    </location>
</feature>
<evidence type="ECO:0000313" key="3">
    <source>
        <dbReference type="Proteomes" id="UP000595140"/>
    </source>
</evidence>
<dbReference type="EMBL" id="OOIL02000115">
    <property type="protein sequence ID" value="VFQ60246.1"/>
    <property type="molecule type" value="Genomic_DNA"/>
</dbReference>
<organism evidence="2 3">
    <name type="scientific">Cuscuta campestris</name>
    <dbReference type="NCBI Taxonomy" id="132261"/>
    <lineage>
        <taxon>Eukaryota</taxon>
        <taxon>Viridiplantae</taxon>
        <taxon>Streptophyta</taxon>
        <taxon>Embryophyta</taxon>
        <taxon>Tracheophyta</taxon>
        <taxon>Spermatophyta</taxon>
        <taxon>Magnoliopsida</taxon>
        <taxon>eudicotyledons</taxon>
        <taxon>Gunneridae</taxon>
        <taxon>Pentapetalae</taxon>
        <taxon>asterids</taxon>
        <taxon>lamiids</taxon>
        <taxon>Solanales</taxon>
        <taxon>Convolvulaceae</taxon>
        <taxon>Cuscuteae</taxon>
        <taxon>Cuscuta</taxon>
        <taxon>Cuscuta subgen. Grammica</taxon>
        <taxon>Cuscuta sect. Cleistogrammica</taxon>
    </lineage>
</organism>
<feature type="signal peptide" evidence="1">
    <location>
        <begin position="1"/>
        <end position="17"/>
    </location>
</feature>
<evidence type="ECO:0000256" key="1">
    <source>
        <dbReference type="SAM" id="SignalP"/>
    </source>
</evidence>
<keyword evidence="3" id="KW-1185">Reference proteome</keyword>
<name>A0A484KEG7_9ASTE</name>
<sequence>MHLLHCFLLCVYDSVLSRLEQEYCIFLPLVTFQMTEFTNWIETAAVEDTAVGTVDVFDRYEQTVDRSGLLGSNSEQRSMDAMPSDRAEIPRALIP</sequence>